<keyword evidence="1" id="KW-0812">Transmembrane</keyword>
<keyword evidence="3" id="KW-1185">Reference proteome</keyword>
<organism evidence="2 3">
    <name type="scientific">Paenibacillus lutrae</name>
    <dbReference type="NCBI Taxonomy" id="2078573"/>
    <lineage>
        <taxon>Bacteria</taxon>
        <taxon>Bacillati</taxon>
        <taxon>Bacillota</taxon>
        <taxon>Bacilli</taxon>
        <taxon>Bacillales</taxon>
        <taxon>Paenibacillaceae</taxon>
        <taxon>Paenibacillus</taxon>
    </lineage>
</organism>
<sequence length="312" mass="36173">MTDKMPVLLRPTTQTVHTYERLKQCSRCGTYSVLWHESCLECGSQRKFLSVHDIVRGILRRNLQRDLLLMAAGSLAAYFLARSFEQMAAAIAGGVLLIVLYVLLRRRYSQTLRLVTLRKLLQRESFAIREGLLLDVQDAASDIESENFKEAYEKLREIGFLITGNHIRVLKAFCLNRFILRSDMELELSSLIPDEFEPSFVYYLNEICKVSPQLVKRDTLDYVMKHRIQIGGMIEGRATLALVAAAALRVKEYVFEYSSLLYDFVDDLPRERLLRLCRLLGEHHDRAAQLHEKAQETARRKYEFDPEFQGFI</sequence>
<feature type="transmembrane region" description="Helical" evidence="1">
    <location>
        <begin position="87"/>
        <end position="104"/>
    </location>
</feature>
<evidence type="ECO:0000313" key="3">
    <source>
        <dbReference type="Proteomes" id="UP000490800"/>
    </source>
</evidence>
<name>A0A7X3FG80_9BACL</name>
<evidence type="ECO:0000256" key="1">
    <source>
        <dbReference type="SAM" id="Phobius"/>
    </source>
</evidence>
<accession>A0A7X3FG80</accession>
<protein>
    <submittedName>
        <fullName evidence="2">Uncharacterized protein</fullName>
    </submittedName>
</protein>
<evidence type="ECO:0000313" key="2">
    <source>
        <dbReference type="EMBL" id="MVO98816.1"/>
    </source>
</evidence>
<dbReference type="OrthoDB" id="2925556at2"/>
<comment type="caution">
    <text evidence="2">The sequence shown here is derived from an EMBL/GenBank/DDBJ whole genome shotgun (WGS) entry which is preliminary data.</text>
</comment>
<gene>
    <name evidence="2" type="ORF">EDM21_04660</name>
</gene>
<keyword evidence="1" id="KW-1133">Transmembrane helix</keyword>
<keyword evidence="1" id="KW-0472">Membrane</keyword>
<proteinExistence type="predicted"/>
<dbReference type="EMBL" id="RHLK01000002">
    <property type="protein sequence ID" value="MVO98816.1"/>
    <property type="molecule type" value="Genomic_DNA"/>
</dbReference>
<dbReference type="AlphaFoldDB" id="A0A7X3FG80"/>
<dbReference type="RefSeq" id="WP_157333313.1">
    <property type="nucleotide sequence ID" value="NZ_RHLK01000002.1"/>
</dbReference>
<dbReference type="Proteomes" id="UP000490800">
    <property type="component" value="Unassembled WGS sequence"/>
</dbReference>
<reference evidence="2 3" key="1">
    <citation type="journal article" date="2019" name="Microorganisms">
        <title>Paenibacillus lutrae sp. nov., A Chitinolytic Species Isolated from A River Otter in Castril Natural Park, Granada, Spain.</title>
        <authorList>
            <person name="Rodriguez M."/>
            <person name="Reina J.C."/>
            <person name="Bejar V."/>
            <person name="Llamas I."/>
        </authorList>
    </citation>
    <scope>NUCLEOTIDE SEQUENCE [LARGE SCALE GENOMIC DNA]</scope>
    <source>
        <strain evidence="2 3">N10</strain>
    </source>
</reference>